<name>A0ABS5IYJ1_9BACT</name>
<sequence>MKNSNGRRRCITAGIIISSLLAFSKPADAQQIALSTRYSSVAINKSGFITSIRNKQTNTEYHPKGLSSPLLALEKGGKNIFPTGAGWKGNQLKLSYPNGTVATLKVDQKNDYLRFELLSLIPRNGIDNVVWGPYKTNISKTIGEILSVVRDNHFAVGILALNDNTTSGPPCNGDMYQGCYIIHSPDPVKYPLPADLKEGQRFRIGGDGINDVAFYSHPEEYYRYMNGNGASLEPDYGSSIVLHSRDRKKPYTIFYPHFNDFPGIKSPRHMELTPVDADYIGSSIAFYACPDSLGLRTIEQIVKNEGLPYITRNGKWIKDPSNYQTDIAWSGPHDSLVSYAGQLGLKAVQDEGLGEYYTNPKDRWGDKKVTLHHQKRPISDLTALTNKEGIAYGLHTLTEFVQSFSSDVQPVPNDGLCTVLKTRISKEIGATDTLIQVADTSYLNEFGCWDDNKLNVLKIGKELIRYKGVTTTKPYTLTGVERGALKTNAAAHRAGEQLAKLQANCYGGFIPDITLQDDYAAYYANLLHDGGMNFIDFDGFESFTYQGHGQYSFKRFLRGMFDRLQKLGVPYLRVMGSCVFEGNWHYMSVCNVGGGNNMFDPVNNKWGIEGKDIRYSFNGSYFPCTFGIQNLQHDWNVQVIENLQSKAIAWDATYMLGLSQGAVEKRTDKQAIFKAFRTWEDAKNAGAFGDALKKEMQEEKNRYHLEQLDSNTWKLYVVASDGGLTNPRTLKQSK</sequence>
<reference evidence="2 3" key="1">
    <citation type="submission" date="2021-04" db="EMBL/GenBank/DDBJ databases">
        <title>Chitinophaga sp. nov., isolated from the rhizosphere soil.</title>
        <authorList>
            <person name="He S."/>
        </authorList>
    </citation>
    <scope>NUCLEOTIDE SEQUENCE [LARGE SCALE GENOMIC DNA]</scope>
    <source>
        <strain evidence="2 3">2R12</strain>
    </source>
</reference>
<feature type="chain" id="PRO_5046667124" description="Glycosyl hydrolases related to GH101 family, GHL1-GHL3" evidence="1">
    <location>
        <begin position="30"/>
        <end position="734"/>
    </location>
</feature>
<comment type="caution">
    <text evidence="2">The sequence shown here is derived from an EMBL/GenBank/DDBJ whole genome shotgun (WGS) entry which is preliminary data.</text>
</comment>
<evidence type="ECO:0000313" key="3">
    <source>
        <dbReference type="Proteomes" id="UP000676386"/>
    </source>
</evidence>
<evidence type="ECO:0008006" key="4">
    <source>
        <dbReference type="Google" id="ProtNLM"/>
    </source>
</evidence>
<proteinExistence type="predicted"/>
<accession>A0ABS5IYJ1</accession>
<gene>
    <name evidence="2" type="ORF">KE626_12055</name>
</gene>
<evidence type="ECO:0000313" key="2">
    <source>
        <dbReference type="EMBL" id="MBS0028042.1"/>
    </source>
</evidence>
<keyword evidence="3" id="KW-1185">Reference proteome</keyword>
<dbReference type="Proteomes" id="UP000676386">
    <property type="component" value="Unassembled WGS sequence"/>
</dbReference>
<dbReference type="RefSeq" id="WP_211973156.1">
    <property type="nucleotide sequence ID" value="NZ_CBFHAM010000003.1"/>
</dbReference>
<keyword evidence="1" id="KW-0732">Signal</keyword>
<feature type="signal peptide" evidence="1">
    <location>
        <begin position="1"/>
        <end position="29"/>
    </location>
</feature>
<evidence type="ECO:0000256" key="1">
    <source>
        <dbReference type="SAM" id="SignalP"/>
    </source>
</evidence>
<organism evidence="2 3">
    <name type="scientific">Chitinophaga hostae</name>
    <dbReference type="NCBI Taxonomy" id="2831022"/>
    <lineage>
        <taxon>Bacteria</taxon>
        <taxon>Pseudomonadati</taxon>
        <taxon>Bacteroidota</taxon>
        <taxon>Chitinophagia</taxon>
        <taxon>Chitinophagales</taxon>
        <taxon>Chitinophagaceae</taxon>
        <taxon>Chitinophaga</taxon>
    </lineage>
</organism>
<dbReference type="EMBL" id="JAGTXB010000005">
    <property type="protein sequence ID" value="MBS0028042.1"/>
    <property type="molecule type" value="Genomic_DNA"/>
</dbReference>
<protein>
    <recommendedName>
        <fullName evidence="4">Glycosyl hydrolases related to GH101 family, GHL1-GHL3</fullName>
    </recommendedName>
</protein>